<reference evidence="3 4" key="1">
    <citation type="submission" date="2016-07" db="EMBL/GenBank/DDBJ databases">
        <title>Pervasive Adenine N6-methylation of Active Genes in Fungi.</title>
        <authorList>
            <consortium name="DOE Joint Genome Institute"/>
            <person name="Mondo S.J."/>
            <person name="Dannebaum R.O."/>
            <person name="Kuo R.C."/>
            <person name="Labutti K."/>
            <person name="Haridas S."/>
            <person name="Kuo A."/>
            <person name="Salamov A."/>
            <person name="Ahrendt S.R."/>
            <person name="Lipzen A."/>
            <person name="Sullivan W."/>
            <person name="Andreopoulos W.B."/>
            <person name="Clum A."/>
            <person name="Lindquist E."/>
            <person name="Daum C."/>
            <person name="Ramamoorthy G.K."/>
            <person name="Gryganskyi A."/>
            <person name="Culley D."/>
            <person name="Magnuson J.K."/>
            <person name="James T.Y."/>
            <person name="O'Malley M.A."/>
            <person name="Stajich J.E."/>
            <person name="Spatafora J.W."/>
            <person name="Visel A."/>
            <person name="Grigoriev I.V."/>
        </authorList>
    </citation>
    <scope>NUCLEOTIDE SEQUENCE [LARGE SCALE GENOMIC DNA]</scope>
    <source>
        <strain evidence="3 4">JEL800</strain>
    </source>
</reference>
<dbReference type="SUPFAM" id="SSF48452">
    <property type="entry name" value="TPR-like"/>
    <property type="match status" value="1"/>
</dbReference>
<proteinExistence type="predicted"/>
<dbReference type="EMBL" id="MCGO01000155">
    <property type="protein sequence ID" value="ORY23764.1"/>
    <property type="molecule type" value="Genomic_DNA"/>
</dbReference>
<keyword evidence="4" id="KW-1185">Reference proteome</keyword>
<keyword evidence="2" id="KW-0732">Signal</keyword>
<feature type="chain" id="PRO_5013005554" evidence="2">
    <location>
        <begin position="22"/>
        <end position="205"/>
    </location>
</feature>
<dbReference type="Gene3D" id="1.25.40.10">
    <property type="entry name" value="Tetratricopeptide repeat domain"/>
    <property type="match status" value="1"/>
</dbReference>
<name>A0A1Y2AMQ4_9FUNG</name>
<accession>A0A1Y2AMQ4</accession>
<sequence length="205" mass="22524">MSQWTLLPLLSLLALIGILVAFNDPSIGVSTSADTASTSTSTTSTSTLSTTAAPSNTQPQPQPPITRSFSIFEAHVAHLSAKAQEQMTALNFEAASETLSKWTKVDPSNTDAWIARANCFKELGRTVDALGVLTTASNLNPNNPNLLLFLCRFHWIHYNFHFLFIHPSRLVSFCAKAHRLNPGIQEARQLLLDVHDRFGTVYIES</sequence>
<dbReference type="InterPro" id="IPR011990">
    <property type="entry name" value="TPR-like_helical_dom_sf"/>
</dbReference>
<organism evidence="3 4">
    <name type="scientific">Rhizoclosmatium globosum</name>
    <dbReference type="NCBI Taxonomy" id="329046"/>
    <lineage>
        <taxon>Eukaryota</taxon>
        <taxon>Fungi</taxon>
        <taxon>Fungi incertae sedis</taxon>
        <taxon>Chytridiomycota</taxon>
        <taxon>Chytridiomycota incertae sedis</taxon>
        <taxon>Chytridiomycetes</taxon>
        <taxon>Chytridiales</taxon>
        <taxon>Chytriomycetaceae</taxon>
        <taxon>Rhizoclosmatium</taxon>
    </lineage>
</organism>
<evidence type="ECO:0000256" key="2">
    <source>
        <dbReference type="SAM" id="SignalP"/>
    </source>
</evidence>
<evidence type="ECO:0000256" key="1">
    <source>
        <dbReference type="SAM" id="MobiDB-lite"/>
    </source>
</evidence>
<dbReference type="Proteomes" id="UP000193642">
    <property type="component" value="Unassembled WGS sequence"/>
</dbReference>
<feature type="compositionally biased region" description="Low complexity" evidence="1">
    <location>
        <begin position="31"/>
        <end position="57"/>
    </location>
</feature>
<evidence type="ECO:0000313" key="4">
    <source>
        <dbReference type="Proteomes" id="UP000193642"/>
    </source>
</evidence>
<dbReference type="AlphaFoldDB" id="A0A1Y2AMQ4"/>
<comment type="caution">
    <text evidence="3">The sequence shown here is derived from an EMBL/GenBank/DDBJ whole genome shotgun (WGS) entry which is preliminary data.</text>
</comment>
<feature type="signal peptide" evidence="2">
    <location>
        <begin position="1"/>
        <end position="21"/>
    </location>
</feature>
<feature type="region of interest" description="Disordered" evidence="1">
    <location>
        <begin position="31"/>
        <end position="64"/>
    </location>
</feature>
<protein>
    <submittedName>
        <fullName evidence="3">Uncharacterized protein</fullName>
    </submittedName>
</protein>
<gene>
    <name evidence="3" type="ORF">BCR33DRAFT_727883</name>
</gene>
<dbReference type="OrthoDB" id="10326280at2759"/>
<evidence type="ECO:0000313" key="3">
    <source>
        <dbReference type="EMBL" id="ORY23764.1"/>
    </source>
</evidence>